<gene>
    <name evidence="2" type="ORF">E2C01_061502</name>
</gene>
<evidence type="ECO:0000256" key="1">
    <source>
        <dbReference type="SAM" id="SignalP"/>
    </source>
</evidence>
<keyword evidence="3" id="KW-1185">Reference proteome</keyword>
<organism evidence="2 3">
    <name type="scientific">Portunus trituberculatus</name>
    <name type="common">Swimming crab</name>
    <name type="synonym">Neptunus trituberculatus</name>
    <dbReference type="NCBI Taxonomy" id="210409"/>
    <lineage>
        <taxon>Eukaryota</taxon>
        <taxon>Metazoa</taxon>
        <taxon>Ecdysozoa</taxon>
        <taxon>Arthropoda</taxon>
        <taxon>Crustacea</taxon>
        <taxon>Multicrustacea</taxon>
        <taxon>Malacostraca</taxon>
        <taxon>Eumalacostraca</taxon>
        <taxon>Eucarida</taxon>
        <taxon>Decapoda</taxon>
        <taxon>Pleocyemata</taxon>
        <taxon>Brachyura</taxon>
        <taxon>Eubrachyura</taxon>
        <taxon>Portunoidea</taxon>
        <taxon>Portunidae</taxon>
        <taxon>Portuninae</taxon>
        <taxon>Portunus</taxon>
    </lineage>
</organism>
<proteinExistence type="predicted"/>
<evidence type="ECO:0000313" key="2">
    <source>
        <dbReference type="EMBL" id="MPC67328.1"/>
    </source>
</evidence>
<dbReference type="Proteomes" id="UP000324222">
    <property type="component" value="Unassembled WGS sequence"/>
</dbReference>
<dbReference type="AlphaFoldDB" id="A0A5B7HEJ5"/>
<accession>A0A5B7HEJ5</accession>
<name>A0A5B7HEJ5_PORTR</name>
<comment type="caution">
    <text evidence="2">The sequence shown here is derived from an EMBL/GenBank/DDBJ whole genome shotgun (WGS) entry which is preliminary data.</text>
</comment>
<sequence length="38" mass="4440">MMLQQLLHLIHVLQLPLWEKSYAHTVPSPYEESHAEVA</sequence>
<feature type="chain" id="PRO_5023082259" evidence="1">
    <location>
        <begin position="24"/>
        <end position="38"/>
    </location>
</feature>
<evidence type="ECO:0000313" key="3">
    <source>
        <dbReference type="Proteomes" id="UP000324222"/>
    </source>
</evidence>
<reference evidence="2 3" key="1">
    <citation type="submission" date="2019-05" db="EMBL/GenBank/DDBJ databases">
        <title>Another draft genome of Portunus trituberculatus and its Hox gene families provides insights of decapod evolution.</title>
        <authorList>
            <person name="Jeong J.-H."/>
            <person name="Song I."/>
            <person name="Kim S."/>
            <person name="Choi T."/>
            <person name="Kim D."/>
            <person name="Ryu S."/>
            <person name="Kim W."/>
        </authorList>
    </citation>
    <scope>NUCLEOTIDE SEQUENCE [LARGE SCALE GENOMIC DNA]</scope>
    <source>
        <tissue evidence="2">Muscle</tissue>
    </source>
</reference>
<protein>
    <submittedName>
        <fullName evidence="2">Uncharacterized protein</fullName>
    </submittedName>
</protein>
<feature type="signal peptide" evidence="1">
    <location>
        <begin position="1"/>
        <end position="23"/>
    </location>
</feature>
<keyword evidence="1" id="KW-0732">Signal</keyword>
<dbReference type="EMBL" id="VSRR010026096">
    <property type="protein sequence ID" value="MPC67328.1"/>
    <property type="molecule type" value="Genomic_DNA"/>
</dbReference>